<comment type="similarity">
    <text evidence="7">Belongs to the binding-protein-dependent transport system permease family.</text>
</comment>
<dbReference type="EMBL" id="FNCP01000008">
    <property type="protein sequence ID" value="SDG95108.1"/>
    <property type="molecule type" value="Genomic_DNA"/>
</dbReference>
<dbReference type="PROSITE" id="PS50928">
    <property type="entry name" value="ABC_TM1"/>
    <property type="match status" value="1"/>
</dbReference>
<dbReference type="PANTHER" id="PTHR30151:SF0">
    <property type="entry name" value="ABC TRANSPORTER PERMEASE PROTEIN MJ0413-RELATED"/>
    <property type="match status" value="1"/>
</dbReference>
<keyword evidence="5 7" id="KW-1133">Transmembrane helix</keyword>
<feature type="domain" description="ABC transmembrane type-1" evidence="8">
    <location>
        <begin position="60"/>
        <end position="240"/>
    </location>
</feature>
<feature type="transmembrane region" description="Helical" evidence="7">
    <location>
        <begin position="12"/>
        <end position="31"/>
    </location>
</feature>
<evidence type="ECO:0000256" key="3">
    <source>
        <dbReference type="ARBA" id="ARBA00022475"/>
    </source>
</evidence>
<keyword evidence="3" id="KW-1003">Cell membrane</keyword>
<evidence type="ECO:0000313" key="10">
    <source>
        <dbReference type="Proteomes" id="UP000198656"/>
    </source>
</evidence>
<feature type="transmembrane region" description="Helical" evidence="7">
    <location>
        <begin position="223"/>
        <end position="243"/>
    </location>
</feature>
<proteinExistence type="inferred from homology"/>
<reference evidence="10" key="1">
    <citation type="submission" date="2016-10" db="EMBL/GenBank/DDBJ databases">
        <authorList>
            <person name="Varghese N."/>
            <person name="Submissions S."/>
        </authorList>
    </citation>
    <scope>NUCLEOTIDE SEQUENCE [LARGE SCALE GENOMIC DNA]</scope>
    <source>
        <strain evidence="10">DSM 8344</strain>
    </source>
</reference>
<organism evidence="9 10">
    <name type="scientific">Desulfosporosinus hippei DSM 8344</name>
    <dbReference type="NCBI Taxonomy" id="1121419"/>
    <lineage>
        <taxon>Bacteria</taxon>
        <taxon>Bacillati</taxon>
        <taxon>Bacillota</taxon>
        <taxon>Clostridia</taxon>
        <taxon>Eubacteriales</taxon>
        <taxon>Desulfitobacteriaceae</taxon>
        <taxon>Desulfosporosinus</taxon>
    </lineage>
</organism>
<feature type="transmembrane region" description="Helical" evidence="7">
    <location>
        <begin position="191"/>
        <end position="211"/>
    </location>
</feature>
<dbReference type="InterPro" id="IPR000515">
    <property type="entry name" value="MetI-like"/>
</dbReference>
<dbReference type="InterPro" id="IPR035906">
    <property type="entry name" value="MetI-like_sf"/>
</dbReference>
<keyword evidence="10" id="KW-1185">Reference proteome</keyword>
<dbReference type="GO" id="GO:0055085">
    <property type="term" value="P:transmembrane transport"/>
    <property type="evidence" value="ECO:0007669"/>
    <property type="project" value="InterPro"/>
</dbReference>
<evidence type="ECO:0000256" key="4">
    <source>
        <dbReference type="ARBA" id="ARBA00022692"/>
    </source>
</evidence>
<evidence type="ECO:0000256" key="5">
    <source>
        <dbReference type="ARBA" id="ARBA00022989"/>
    </source>
</evidence>
<dbReference type="Proteomes" id="UP000198656">
    <property type="component" value="Unassembled WGS sequence"/>
</dbReference>
<dbReference type="CDD" id="cd06261">
    <property type="entry name" value="TM_PBP2"/>
    <property type="match status" value="1"/>
</dbReference>
<feature type="transmembrane region" description="Helical" evidence="7">
    <location>
        <begin position="126"/>
        <end position="145"/>
    </location>
</feature>
<dbReference type="AlphaFoldDB" id="A0A1G7YEZ3"/>
<evidence type="ECO:0000256" key="2">
    <source>
        <dbReference type="ARBA" id="ARBA00022448"/>
    </source>
</evidence>
<gene>
    <name evidence="9" type="ORF">SAMN05443529_10838</name>
</gene>
<dbReference type="OrthoDB" id="9804353at2"/>
<dbReference type="GO" id="GO:0005886">
    <property type="term" value="C:plasma membrane"/>
    <property type="evidence" value="ECO:0007669"/>
    <property type="project" value="UniProtKB-SubCell"/>
</dbReference>
<evidence type="ECO:0000256" key="7">
    <source>
        <dbReference type="RuleBase" id="RU363032"/>
    </source>
</evidence>
<dbReference type="Gene3D" id="1.10.3720.10">
    <property type="entry name" value="MetI-like"/>
    <property type="match status" value="1"/>
</dbReference>
<protein>
    <submittedName>
        <fullName evidence="9">NitT/TauT family transport system permease protein</fullName>
    </submittedName>
</protein>
<comment type="subcellular location">
    <subcellularLocation>
        <location evidence="1 7">Cell membrane</location>
        <topology evidence="1 7">Multi-pass membrane protein</topology>
    </subcellularLocation>
</comment>
<evidence type="ECO:0000313" key="9">
    <source>
        <dbReference type="EMBL" id="SDG95108.1"/>
    </source>
</evidence>
<accession>A0A1G7YEZ3</accession>
<evidence type="ECO:0000256" key="6">
    <source>
        <dbReference type="ARBA" id="ARBA00023136"/>
    </source>
</evidence>
<dbReference type="PANTHER" id="PTHR30151">
    <property type="entry name" value="ALKANE SULFONATE ABC TRANSPORTER-RELATED, MEMBRANE SUBUNIT"/>
    <property type="match status" value="1"/>
</dbReference>
<evidence type="ECO:0000256" key="1">
    <source>
        <dbReference type="ARBA" id="ARBA00004651"/>
    </source>
</evidence>
<feature type="transmembrane region" description="Helical" evidence="7">
    <location>
        <begin position="67"/>
        <end position="87"/>
    </location>
</feature>
<feature type="transmembrane region" description="Helical" evidence="7">
    <location>
        <begin position="94"/>
        <end position="120"/>
    </location>
</feature>
<dbReference type="STRING" id="1121419.SAMN05443529_10838"/>
<dbReference type="SUPFAM" id="SSF161098">
    <property type="entry name" value="MetI-like"/>
    <property type="match status" value="1"/>
</dbReference>
<dbReference type="RefSeq" id="WP_092332341.1">
    <property type="nucleotide sequence ID" value="NZ_FNCP01000008.1"/>
</dbReference>
<dbReference type="Pfam" id="PF00528">
    <property type="entry name" value="BPD_transp_1"/>
    <property type="match status" value="1"/>
</dbReference>
<keyword evidence="4 7" id="KW-0812">Transmembrane</keyword>
<keyword evidence="2 7" id="KW-0813">Transport</keyword>
<sequence>MNLQGKVFQGKSWGYLGAIVFLLALWQYAAWSLQTPLLPTPQAAIAATIRLFEADLGKHFWVSTYRVVLSTLTAFLIGLPLGIIMGYEGRIDRFLAPLVYITYPIPKIVFLPLILLFLGLGDGSKIFLITFIVFFQILVTTRDAVRKVQSETISSLRSLGGNRFQVYRYVLLPASLPDVFTSLRLSMGTAIAVLFFAESFATTEGLGYFIMDSWSRAAPDEMFAGIIMMALLGVGLFIVVDFFDNIFCRWQHLNGYKEGK</sequence>
<name>A0A1G7YEZ3_9FIRM</name>
<evidence type="ECO:0000259" key="8">
    <source>
        <dbReference type="PROSITE" id="PS50928"/>
    </source>
</evidence>
<keyword evidence="6 7" id="KW-0472">Membrane</keyword>